<dbReference type="STRING" id="6280.A0A0N4TFX7"/>
<dbReference type="Proteomes" id="UP000278627">
    <property type="component" value="Unassembled WGS sequence"/>
</dbReference>
<evidence type="ECO:0000256" key="3">
    <source>
        <dbReference type="PROSITE-ProRule" id="PRU00221"/>
    </source>
</evidence>
<evidence type="ECO:0000313" key="7">
    <source>
        <dbReference type="WBParaSite" id="BPAG_0000708501-mRNA-1"/>
    </source>
</evidence>
<gene>
    <name evidence="4" type="ORF">BPAG_LOCUS7045</name>
    <name evidence="5" type="ORF">BPAG_LOCUS7078</name>
</gene>
<protein>
    <submittedName>
        <fullName evidence="7 8">WD_REPEATS_REGION domain-containing protein</fullName>
    </submittedName>
</protein>
<dbReference type="SUPFAM" id="SSF50978">
    <property type="entry name" value="WD40 repeat-like"/>
    <property type="match status" value="1"/>
</dbReference>
<dbReference type="InterPro" id="IPR019775">
    <property type="entry name" value="WD40_repeat_CS"/>
</dbReference>
<dbReference type="WBParaSite" id="BPAG_0000708501-mRNA-1">
    <property type="protein sequence ID" value="BPAG_0000708501-mRNA-1"/>
    <property type="gene ID" value="BPAG_0000708501"/>
</dbReference>
<sequence>MIQEYYGHEESVSCTIFLPQQIISKRMLLSVSADHTAKLWNVDDGSCLWSELIPTASDLLACVGFRDGK</sequence>
<dbReference type="Gene3D" id="2.130.10.10">
    <property type="entry name" value="YVTN repeat-like/Quinoprotein amine dehydrogenase"/>
    <property type="match status" value="1"/>
</dbReference>
<keyword evidence="1 3" id="KW-0853">WD repeat</keyword>
<evidence type="ECO:0000256" key="2">
    <source>
        <dbReference type="ARBA" id="ARBA00022737"/>
    </source>
</evidence>
<evidence type="ECO:0000313" key="5">
    <source>
        <dbReference type="EMBL" id="VDN88264.1"/>
    </source>
</evidence>
<evidence type="ECO:0000256" key="1">
    <source>
        <dbReference type="ARBA" id="ARBA00022574"/>
    </source>
</evidence>
<evidence type="ECO:0000313" key="8">
    <source>
        <dbReference type="WBParaSite" id="BPAG_0000711501-mRNA-1"/>
    </source>
</evidence>
<dbReference type="InterPro" id="IPR015943">
    <property type="entry name" value="WD40/YVTN_repeat-like_dom_sf"/>
</dbReference>
<dbReference type="PROSITE" id="PS50082">
    <property type="entry name" value="WD_REPEATS_2"/>
    <property type="match status" value="1"/>
</dbReference>
<proteinExistence type="predicted"/>
<reference evidence="7 8" key="1">
    <citation type="submission" date="2017-02" db="UniProtKB">
        <authorList>
            <consortium name="WormBaseParasite"/>
        </authorList>
    </citation>
    <scope>IDENTIFICATION</scope>
</reference>
<keyword evidence="2" id="KW-0677">Repeat</keyword>
<evidence type="ECO:0000313" key="6">
    <source>
        <dbReference type="Proteomes" id="UP000278627"/>
    </source>
</evidence>
<keyword evidence="6" id="KW-1185">Reference proteome</keyword>
<accession>A0A0N4TFX7</accession>
<name>A0A0N4TFX7_BRUPA</name>
<evidence type="ECO:0000313" key="4">
    <source>
        <dbReference type="EMBL" id="VDN88231.1"/>
    </source>
</evidence>
<dbReference type="InterPro" id="IPR001680">
    <property type="entry name" value="WD40_rpt"/>
</dbReference>
<organism evidence="8">
    <name type="scientific">Brugia pahangi</name>
    <name type="common">Filarial nematode worm</name>
    <dbReference type="NCBI Taxonomy" id="6280"/>
    <lineage>
        <taxon>Eukaryota</taxon>
        <taxon>Metazoa</taxon>
        <taxon>Ecdysozoa</taxon>
        <taxon>Nematoda</taxon>
        <taxon>Chromadorea</taxon>
        <taxon>Rhabditida</taxon>
        <taxon>Spirurina</taxon>
        <taxon>Spiruromorpha</taxon>
        <taxon>Filarioidea</taxon>
        <taxon>Onchocercidae</taxon>
        <taxon>Brugia</taxon>
    </lineage>
</organism>
<dbReference type="PROSITE" id="PS00678">
    <property type="entry name" value="WD_REPEATS_1"/>
    <property type="match status" value="1"/>
</dbReference>
<dbReference type="AlphaFoldDB" id="A0A0N4TFX7"/>
<dbReference type="WBParaSite" id="BPAG_0000711501-mRNA-1">
    <property type="protein sequence ID" value="BPAG_0000711501-mRNA-1"/>
    <property type="gene ID" value="BPAG_0000711501"/>
</dbReference>
<reference evidence="4 6" key="2">
    <citation type="submission" date="2018-11" db="EMBL/GenBank/DDBJ databases">
        <authorList>
            <consortium name="Pathogen Informatics"/>
        </authorList>
    </citation>
    <scope>NUCLEOTIDE SEQUENCE [LARGE SCALE GENOMIC DNA]</scope>
</reference>
<dbReference type="InterPro" id="IPR036322">
    <property type="entry name" value="WD40_repeat_dom_sf"/>
</dbReference>
<feature type="repeat" description="WD" evidence="3">
    <location>
        <begin position="5"/>
        <end position="50"/>
    </location>
</feature>
<dbReference type="EMBL" id="UZAD01007356">
    <property type="protein sequence ID" value="VDN88231.1"/>
    <property type="molecule type" value="Genomic_DNA"/>
</dbReference>
<dbReference type="EMBL" id="UZAD01007442">
    <property type="protein sequence ID" value="VDN88264.1"/>
    <property type="molecule type" value="Genomic_DNA"/>
</dbReference>